<comment type="caution">
    <text evidence="1">The sequence shown here is derived from an EMBL/GenBank/DDBJ whole genome shotgun (WGS) entry which is preliminary data.</text>
</comment>
<protein>
    <submittedName>
        <fullName evidence="1">Uncharacterized protein</fullName>
    </submittedName>
</protein>
<dbReference type="Proteomes" id="UP000252519">
    <property type="component" value="Unassembled WGS sequence"/>
</dbReference>
<gene>
    <name evidence="1" type="ORF">ANCCAN_16566</name>
</gene>
<accession>A0A368FZ93</accession>
<proteinExistence type="predicted"/>
<reference evidence="1 2" key="1">
    <citation type="submission" date="2014-10" db="EMBL/GenBank/DDBJ databases">
        <title>Draft genome of the hookworm Ancylostoma caninum.</title>
        <authorList>
            <person name="Mitreva M."/>
        </authorList>
    </citation>
    <scope>NUCLEOTIDE SEQUENCE [LARGE SCALE GENOMIC DNA]</scope>
    <source>
        <strain evidence="1 2">Baltimore</strain>
    </source>
</reference>
<keyword evidence="2" id="KW-1185">Reference proteome</keyword>
<evidence type="ECO:0000313" key="2">
    <source>
        <dbReference type="Proteomes" id="UP000252519"/>
    </source>
</evidence>
<name>A0A368FZ93_ANCCA</name>
<organism evidence="1 2">
    <name type="scientific">Ancylostoma caninum</name>
    <name type="common">Dog hookworm</name>
    <dbReference type="NCBI Taxonomy" id="29170"/>
    <lineage>
        <taxon>Eukaryota</taxon>
        <taxon>Metazoa</taxon>
        <taxon>Ecdysozoa</taxon>
        <taxon>Nematoda</taxon>
        <taxon>Chromadorea</taxon>
        <taxon>Rhabditida</taxon>
        <taxon>Rhabditina</taxon>
        <taxon>Rhabditomorpha</taxon>
        <taxon>Strongyloidea</taxon>
        <taxon>Ancylostomatidae</taxon>
        <taxon>Ancylostomatinae</taxon>
        <taxon>Ancylostoma</taxon>
    </lineage>
</organism>
<sequence length="74" mass="8544">MFCICIGLRYITRLRHLLIVNTVNPVEVVHTAVKEAPEKLVIRADCRMEFIVIYTAKLAMVSEWIPELGSNRCR</sequence>
<evidence type="ECO:0000313" key="1">
    <source>
        <dbReference type="EMBL" id="RCN37533.1"/>
    </source>
</evidence>
<dbReference type="AlphaFoldDB" id="A0A368FZ93"/>
<dbReference type="EMBL" id="JOJR01000461">
    <property type="protein sequence ID" value="RCN37533.1"/>
    <property type="molecule type" value="Genomic_DNA"/>
</dbReference>